<dbReference type="Pfam" id="PF13185">
    <property type="entry name" value="GAF_2"/>
    <property type="match status" value="1"/>
</dbReference>
<evidence type="ECO:0000256" key="8">
    <source>
        <dbReference type="SAM" id="Coils"/>
    </source>
</evidence>
<dbReference type="PANTHER" id="PTHR45339:SF1">
    <property type="entry name" value="HYBRID SIGNAL TRANSDUCTION HISTIDINE KINASE J"/>
    <property type="match status" value="1"/>
</dbReference>
<feature type="modified residue" description="4-aspartylphosphate" evidence="7">
    <location>
        <position position="927"/>
    </location>
</feature>
<keyword evidence="4" id="KW-0808">Transferase</keyword>
<accession>A0A1M4XM96</accession>
<dbReference type="Gene3D" id="1.10.287.130">
    <property type="match status" value="1"/>
</dbReference>
<feature type="domain" description="Histidine kinase" evidence="11">
    <location>
        <begin position="482"/>
        <end position="702"/>
    </location>
</feature>
<feature type="domain" description="Response regulatory" evidence="12">
    <location>
        <begin position="756"/>
        <end position="869"/>
    </location>
</feature>
<keyword evidence="8" id="KW-0175">Coiled coil</keyword>
<evidence type="ECO:0000256" key="6">
    <source>
        <dbReference type="ARBA" id="ARBA00023012"/>
    </source>
</evidence>
<feature type="compositionally biased region" description="Pro residues" evidence="9">
    <location>
        <begin position="728"/>
        <end position="738"/>
    </location>
</feature>
<dbReference type="CDD" id="cd00156">
    <property type="entry name" value="REC"/>
    <property type="match status" value="2"/>
</dbReference>
<dbReference type="InterPro" id="IPR005467">
    <property type="entry name" value="His_kinase_dom"/>
</dbReference>
<evidence type="ECO:0000256" key="1">
    <source>
        <dbReference type="ARBA" id="ARBA00000085"/>
    </source>
</evidence>
<dbReference type="Gene3D" id="3.30.450.40">
    <property type="match status" value="1"/>
</dbReference>
<dbReference type="SUPFAM" id="SSF52172">
    <property type="entry name" value="CheY-like"/>
    <property type="match status" value="3"/>
</dbReference>
<dbReference type="SMART" id="SM00448">
    <property type="entry name" value="REC"/>
    <property type="match status" value="3"/>
</dbReference>
<keyword evidence="3 7" id="KW-0597">Phosphoprotein</keyword>
<name>A0A1M4XM96_LOKAT</name>
<dbReference type="Pfam" id="PF00072">
    <property type="entry name" value="Response_reg"/>
    <property type="match status" value="3"/>
</dbReference>
<dbReference type="Pfam" id="PF02518">
    <property type="entry name" value="HATPase_c"/>
    <property type="match status" value="1"/>
</dbReference>
<evidence type="ECO:0000256" key="3">
    <source>
        <dbReference type="ARBA" id="ARBA00022553"/>
    </source>
</evidence>
<keyword evidence="10" id="KW-0812">Transmembrane</keyword>
<keyword evidence="6" id="KW-0902">Two-component regulatory system</keyword>
<dbReference type="Proteomes" id="UP000183987">
    <property type="component" value="Unassembled WGS sequence"/>
</dbReference>
<dbReference type="FunFam" id="3.30.565.10:FF:000078">
    <property type="entry name" value="Two-component sensor histidine kinase"/>
    <property type="match status" value="1"/>
</dbReference>
<dbReference type="Gene3D" id="3.40.50.2300">
    <property type="match status" value="3"/>
</dbReference>
<dbReference type="Gene3D" id="3.30.565.10">
    <property type="entry name" value="Histidine kinase-like ATPase, C-terminal domain"/>
    <property type="match status" value="1"/>
</dbReference>
<keyword evidence="10" id="KW-0472">Membrane</keyword>
<dbReference type="InterPro" id="IPR036890">
    <property type="entry name" value="HATPase_C_sf"/>
</dbReference>
<feature type="coiled-coil region" evidence="8">
    <location>
        <begin position="396"/>
        <end position="475"/>
    </location>
</feature>
<evidence type="ECO:0000256" key="4">
    <source>
        <dbReference type="ARBA" id="ARBA00022679"/>
    </source>
</evidence>
<feature type="domain" description="Response regulatory" evidence="12">
    <location>
        <begin position="878"/>
        <end position="994"/>
    </location>
</feature>
<dbReference type="SMART" id="SM00065">
    <property type="entry name" value="GAF"/>
    <property type="match status" value="1"/>
</dbReference>
<dbReference type="InterPro" id="IPR004358">
    <property type="entry name" value="Sig_transdc_His_kin-like_C"/>
</dbReference>
<dbReference type="SMART" id="SM00388">
    <property type="entry name" value="HisKA"/>
    <property type="match status" value="1"/>
</dbReference>
<reference evidence="14" key="1">
    <citation type="submission" date="2016-11" db="EMBL/GenBank/DDBJ databases">
        <authorList>
            <person name="Varghese N."/>
            <person name="Submissions S."/>
        </authorList>
    </citation>
    <scope>NUCLEOTIDE SEQUENCE [LARGE SCALE GENOMIC DNA]</scope>
    <source>
        <strain evidence="14">DSM 29326</strain>
    </source>
</reference>
<dbReference type="InterPro" id="IPR003018">
    <property type="entry name" value="GAF"/>
</dbReference>
<dbReference type="InterPro" id="IPR003594">
    <property type="entry name" value="HATPase_dom"/>
</dbReference>
<evidence type="ECO:0000256" key="9">
    <source>
        <dbReference type="SAM" id="MobiDB-lite"/>
    </source>
</evidence>
<dbReference type="Pfam" id="PF05227">
    <property type="entry name" value="CHASE3"/>
    <property type="match status" value="1"/>
</dbReference>
<dbReference type="PANTHER" id="PTHR45339">
    <property type="entry name" value="HYBRID SIGNAL TRANSDUCTION HISTIDINE KINASE J"/>
    <property type="match status" value="1"/>
</dbReference>
<feature type="transmembrane region" description="Helical" evidence="10">
    <location>
        <begin position="192"/>
        <end position="215"/>
    </location>
</feature>
<dbReference type="PROSITE" id="PS50110">
    <property type="entry name" value="RESPONSE_REGULATORY"/>
    <property type="match status" value="3"/>
</dbReference>
<keyword evidence="14" id="KW-1185">Reference proteome</keyword>
<dbReference type="EMBL" id="FQUE01000002">
    <property type="protein sequence ID" value="SHE94704.1"/>
    <property type="molecule type" value="Genomic_DNA"/>
</dbReference>
<dbReference type="SUPFAM" id="SSF55874">
    <property type="entry name" value="ATPase domain of HSP90 chaperone/DNA topoisomerase II/histidine kinase"/>
    <property type="match status" value="1"/>
</dbReference>
<feature type="domain" description="Response regulatory" evidence="12">
    <location>
        <begin position="1024"/>
        <end position="1146"/>
    </location>
</feature>
<protein>
    <recommendedName>
        <fullName evidence="2">histidine kinase</fullName>
        <ecNumber evidence="2">2.7.13.3</ecNumber>
    </recommendedName>
</protein>
<dbReference type="PROSITE" id="PS50109">
    <property type="entry name" value="HIS_KIN"/>
    <property type="match status" value="1"/>
</dbReference>
<dbReference type="PRINTS" id="PR00344">
    <property type="entry name" value="BCTRLSENSOR"/>
</dbReference>
<dbReference type="CDD" id="cd19410">
    <property type="entry name" value="HK9-like_sensor"/>
    <property type="match status" value="1"/>
</dbReference>
<feature type="modified residue" description="4-aspartylphosphate" evidence="7">
    <location>
        <position position="1079"/>
    </location>
</feature>
<dbReference type="InterPro" id="IPR036097">
    <property type="entry name" value="HisK_dim/P_sf"/>
</dbReference>
<dbReference type="OrthoDB" id="9801651at2"/>
<sequence>MHRKQDIAGKFGWLGFGPMTTLGLVAALSFFVLSGAISIYVTARLQGSNDRVVQTHQTIVAVDQLLLDVQNAETGHRGFLLTGDEQYLAPYLAAVGRLASRLSQARALVVDDGAQRAQFDELEITIQDKFDIMEQSITTYRTAGQAAAIAEMNADEGIAVMDTIRSLIADLRSAETDVRTQRLDRMARDFRFADFVSIATGLLGAALTVIIGLIMRRAALAARRQQWVQTTQLGLGEHVAGELSIEQVAQRTLQALTNSLGAVAGTLYVEKDDNFDLAAVQGVPDKSAIAARLGKSDSLFSHVLQDHRPIAVGEVPEGYMAFGSGLGQARPRYLALAPAIVDGEVAGLVELGFLNPIPEQVLTLLERASSTVAVAIRSAAYRTRLRELVLEMQQQSETLQLQGEELRVSNEELEEQGRALKESAARLEVQQVELEQTNSQLEEQAEELERQRNHLEKANADIQAKAREVEQASRYKSDFLANMSHELRTPLNSSLILSKLLADNADDNLTPEQVKFAQTIHSAGNDLLDLINDILDLSKIEAGHVEINPEPVSVQRMVDGVRRLFDPLAKDKGLDFVVNVADDVPAEIRTDPQRVEQVLKNLLSNAIKFTQGGRVTLKVRQTEDDRIALAVTDTGIGIPDDQQRRIFEAFHQADSTISRRFGGTGLGLSISRELVRLLGGTLQLTSKPGEGSTFTVTIPAAFDPEAVKPALAAMAEPAVAAQDDPAEEPPVPAKPRPATPQIVQDDRQAAADQARTLLIIEDDPAFATILRDLARELEFRTIVANTAQDALDLARQQMPSAIVLDVGLPDQSGLSVLDRLKRDVRTRHIPIHIVSGEDAADRAMSLGAIGYAMKPVLRDELISVLQSLDAKVSQATRRVLIVEDNAVQRDAVAALIASHDVETVGAATGAECLALLKEQTFDCMVLDLSLPDSSGLALLDTISRDDSHSFPPVIVYTGRVLSAEEEQELRRYSRSIIIKGAKSPERLLDEVTLFLHQVVSDLPDEQQKMIRKAHNRDALLEGRRILVVEDDVRNIYALTNILEPRGAVVEIARNGEEALEKLRRAGGGSDTAIDLVLMDVMMPVMDGLTATRQIRANGDWKKLPIIMLTAKAMPDDQRRCIEAGANDYMAKPLDVDKLLSLVRVWMPR</sequence>
<evidence type="ECO:0000256" key="10">
    <source>
        <dbReference type="SAM" id="Phobius"/>
    </source>
</evidence>
<evidence type="ECO:0000313" key="13">
    <source>
        <dbReference type="EMBL" id="SHE94704.1"/>
    </source>
</evidence>
<evidence type="ECO:0000256" key="7">
    <source>
        <dbReference type="PROSITE-ProRule" id="PRU00169"/>
    </source>
</evidence>
<feature type="modified residue" description="4-aspartylphosphate" evidence="7">
    <location>
        <position position="805"/>
    </location>
</feature>
<dbReference type="EC" id="2.7.13.3" evidence="2"/>
<gene>
    <name evidence="13" type="ORF">SAMN05444339_102535</name>
</gene>
<dbReference type="SUPFAM" id="SSF55781">
    <property type="entry name" value="GAF domain-like"/>
    <property type="match status" value="1"/>
</dbReference>
<dbReference type="STRING" id="366533.SAMN05444339_102535"/>
<keyword evidence="10" id="KW-1133">Transmembrane helix</keyword>
<comment type="catalytic activity">
    <reaction evidence="1">
        <text>ATP + protein L-histidine = ADP + protein N-phospho-L-histidine.</text>
        <dbReference type="EC" id="2.7.13.3"/>
    </reaction>
</comment>
<dbReference type="InterPro" id="IPR003661">
    <property type="entry name" value="HisK_dim/P_dom"/>
</dbReference>
<organism evidence="13 14">
    <name type="scientific">Loktanella atrilutea</name>
    <dbReference type="NCBI Taxonomy" id="366533"/>
    <lineage>
        <taxon>Bacteria</taxon>
        <taxon>Pseudomonadati</taxon>
        <taxon>Pseudomonadota</taxon>
        <taxon>Alphaproteobacteria</taxon>
        <taxon>Rhodobacterales</taxon>
        <taxon>Roseobacteraceae</taxon>
        <taxon>Loktanella</taxon>
    </lineage>
</organism>
<dbReference type="InterPro" id="IPR011006">
    <property type="entry name" value="CheY-like_superfamily"/>
</dbReference>
<evidence type="ECO:0000259" key="12">
    <source>
        <dbReference type="PROSITE" id="PS50110"/>
    </source>
</evidence>
<evidence type="ECO:0000313" key="14">
    <source>
        <dbReference type="Proteomes" id="UP000183987"/>
    </source>
</evidence>
<dbReference type="CDD" id="cd16922">
    <property type="entry name" value="HATPase_EvgS-ArcB-TorS-like"/>
    <property type="match status" value="1"/>
</dbReference>
<dbReference type="InterPro" id="IPR029016">
    <property type="entry name" value="GAF-like_dom_sf"/>
</dbReference>
<dbReference type="RefSeq" id="WP_084114206.1">
    <property type="nucleotide sequence ID" value="NZ_FQUE01000002.1"/>
</dbReference>
<proteinExistence type="predicted"/>
<dbReference type="AlphaFoldDB" id="A0A1M4XM96"/>
<feature type="region of interest" description="Disordered" evidence="9">
    <location>
        <begin position="717"/>
        <end position="741"/>
    </location>
</feature>
<dbReference type="CDD" id="cd00082">
    <property type="entry name" value="HisKA"/>
    <property type="match status" value="1"/>
</dbReference>
<evidence type="ECO:0000256" key="5">
    <source>
        <dbReference type="ARBA" id="ARBA00022777"/>
    </source>
</evidence>
<dbReference type="CDD" id="cd17546">
    <property type="entry name" value="REC_hyHK_CKI1_RcsC-like"/>
    <property type="match status" value="1"/>
</dbReference>
<dbReference type="GO" id="GO:0000155">
    <property type="term" value="F:phosphorelay sensor kinase activity"/>
    <property type="evidence" value="ECO:0007669"/>
    <property type="project" value="InterPro"/>
</dbReference>
<evidence type="ECO:0000259" key="11">
    <source>
        <dbReference type="PROSITE" id="PS50109"/>
    </source>
</evidence>
<dbReference type="SMART" id="SM00387">
    <property type="entry name" value="HATPase_c"/>
    <property type="match status" value="1"/>
</dbReference>
<dbReference type="InterPro" id="IPR001789">
    <property type="entry name" value="Sig_transdc_resp-reg_receiver"/>
</dbReference>
<dbReference type="SUPFAM" id="SSF47384">
    <property type="entry name" value="Homodimeric domain of signal transducing histidine kinase"/>
    <property type="match status" value="1"/>
</dbReference>
<dbReference type="InterPro" id="IPR007891">
    <property type="entry name" value="CHASE3"/>
</dbReference>
<dbReference type="Pfam" id="PF00512">
    <property type="entry name" value="HisKA"/>
    <property type="match status" value="1"/>
</dbReference>
<evidence type="ECO:0000256" key="2">
    <source>
        <dbReference type="ARBA" id="ARBA00012438"/>
    </source>
</evidence>
<feature type="transmembrane region" description="Helical" evidence="10">
    <location>
        <begin position="20"/>
        <end position="41"/>
    </location>
</feature>
<keyword evidence="5 13" id="KW-0418">Kinase</keyword>